<name>K0IK81_NITGG</name>
<feature type="transmembrane region" description="Helical" evidence="1">
    <location>
        <begin position="116"/>
        <end position="136"/>
    </location>
</feature>
<dbReference type="RefSeq" id="WP_015020178.1">
    <property type="nucleotide sequence ID" value="NC_018719.1"/>
</dbReference>
<proteinExistence type="predicted"/>
<dbReference type="InParanoid" id="K0IK81"/>
<feature type="transmembrane region" description="Helical" evidence="1">
    <location>
        <begin position="261"/>
        <end position="281"/>
    </location>
</feature>
<organism evidence="2 3">
    <name type="scientific">Nitrososphaera gargensis (strain Ga9.2)</name>
    <dbReference type="NCBI Taxonomy" id="1237085"/>
    <lineage>
        <taxon>Archaea</taxon>
        <taxon>Nitrososphaerota</taxon>
        <taxon>Nitrososphaeria</taxon>
        <taxon>Nitrososphaerales</taxon>
        <taxon>Nitrososphaeraceae</taxon>
        <taxon>Nitrososphaera</taxon>
    </lineage>
</organism>
<sequence>MQSADPVLVTSGMDEKRWQGLRESGFRIFFVGLFSLVIAFIVYSRLTVPSADPLAVQAQQLSNLAYAVLAITAASMASMLYGVYTIFRAEQMRTAGSDSLISFITGAFANRTYWKIMAVAAIGYGVFFGFLSQILVYRPDVSLTERGVEVSSVDLTLCCAAPGYMPMFTVYITDHFLILIIPLNVILATVVSGLVGFNVALSIFAYRLKKAMRATTSLAGGVGATCGLFVGCPTCAGSLFSALIGVGVAGAGTSASVLAPFQTLFIAASIPALVIAPFLIARSIRSVSNCRLT</sequence>
<protein>
    <submittedName>
        <fullName evidence="2">Uncharacterized protein</fullName>
    </submittedName>
</protein>
<dbReference type="OrthoDB" id="11629at2157"/>
<dbReference type="AlphaFoldDB" id="K0IK81"/>
<evidence type="ECO:0000313" key="3">
    <source>
        <dbReference type="Proteomes" id="UP000008037"/>
    </source>
</evidence>
<dbReference type="GeneID" id="13794741"/>
<evidence type="ECO:0000256" key="1">
    <source>
        <dbReference type="SAM" id="Phobius"/>
    </source>
</evidence>
<evidence type="ECO:0000313" key="2">
    <source>
        <dbReference type="EMBL" id="AFU59643.1"/>
    </source>
</evidence>
<feature type="transmembrane region" description="Helical" evidence="1">
    <location>
        <begin position="64"/>
        <end position="87"/>
    </location>
</feature>
<accession>K0IK81</accession>
<dbReference type="BioCyc" id="CNIT1237085:G1324-2722-MONOMER"/>
<keyword evidence="3" id="KW-1185">Reference proteome</keyword>
<gene>
    <name evidence="2" type="ordered locus">Ngar_c27220</name>
</gene>
<reference evidence="2 3" key="1">
    <citation type="journal article" date="2012" name="Environ. Microbiol.">
        <title>The genome of the ammonia-oxidizing Candidatus Nitrososphaera gargensis: insights into metabolic versatility and environmental adaptations.</title>
        <authorList>
            <person name="Spang A."/>
            <person name="Poehlein A."/>
            <person name="Offre P."/>
            <person name="Zumbragel S."/>
            <person name="Haider S."/>
            <person name="Rychlik N."/>
            <person name="Nowka B."/>
            <person name="Schmeisser C."/>
            <person name="Lebedeva E.V."/>
            <person name="Rattei T."/>
            <person name="Bohm C."/>
            <person name="Schmid M."/>
            <person name="Galushko A."/>
            <person name="Hatzenpichler R."/>
            <person name="Weinmaier T."/>
            <person name="Daniel R."/>
            <person name="Schleper C."/>
            <person name="Spieck E."/>
            <person name="Streit W."/>
            <person name="Wagner M."/>
        </authorList>
    </citation>
    <scope>NUCLEOTIDE SEQUENCE [LARGE SCALE GENOMIC DNA]</scope>
    <source>
        <strain evidence="3">Ga9.2</strain>
    </source>
</reference>
<feature type="transmembrane region" description="Helical" evidence="1">
    <location>
        <begin position="218"/>
        <end position="249"/>
    </location>
</feature>
<keyword evidence="1" id="KW-0812">Transmembrane</keyword>
<feature type="transmembrane region" description="Helical" evidence="1">
    <location>
        <begin position="176"/>
        <end position="206"/>
    </location>
</feature>
<dbReference type="KEGG" id="nga:Ngar_c27220"/>
<keyword evidence="1" id="KW-1133">Transmembrane helix</keyword>
<dbReference type="PATRIC" id="fig|1237085.11.peg.2701"/>
<keyword evidence="1" id="KW-0472">Membrane</keyword>
<dbReference type="EMBL" id="CP002408">
    <property type="protein sequence ID" value="AFU59643.1"/>
    <property type="molecule type" value="Genomic_DNA"/>
</dbReference>
<dbReference type="Proteomes" id="UP000008037">
    <property type="component" value="Chromosome"/>
</dbReference>
<feature type="transmembrane region" description="Helical" evidence="1">
    <location>
        <begin position="26"/>
        <end position="44"/>
    </location>
</feature>
<dbReference type="HOGENOM" id="CLU_1096680_0_0_2"/>